<feature type="domain" description="DM" evidence="7">
    <location>
        <begin position="65"/>
        <end position="112"/>
    </location>
</feature>
<evidence type="ECO:0000256" key="4">
    <source>
        <dbReference type="ARBA" id="ARBA00023242"/>
    </source>
</evidence>
<dbReference type="Gene3D" id="4.10.1040.10">
    <property type="entry name" value="DM DNA-binding domain"/>
    <property type="match status" value="1"/>
</dbReference>
<dbReference type="SMART" id="SM00301">
    <property type="entry name" value="DM"/>
    <property type="match status" value="1"/>
</dbReference>
<evidence type="ECO:0000313" key="10">
    <source>
        <dbReference type="Proteomes" id="UP000663828"/>
    </source>
</evidence>
<evidence type="ECO:0000313" key="9">
    <source>
        <dbReference type="EMBL" id="CAF1424238.1"/>
    </source>
</evidence>
<dbReference type="GO" id="GO:0000978">
    <property type="term" value="F:RNA polymerase II cis-regulatory region sequence-specific DNA binding"/>
    <property type="evidence" value="ECO:0007669"/>
    <property type="project" value="TreeGrafter"/>
</dbReference>
<evidence type="ECO:0000256" key="6">
    <source>
        <dbReference type="SAM" id="MobiDB-lite"/>
    </source>
</evidence>
<dbReference type="InterPro" id="IPR036407">
    <property type="entry name" value="DM_DNA-bd_sf"/>
</dbReference>
<keyword evidence="3 5" id="KW-0238">DNA-binding</keyword>
<feature type="compositionally biased region" description="Low complexity" evidence="6">
    <location>
        <begin position="238"/>
        <end position="250"/>
    </location>
</feature>
<dbReference type="Pfam" id="PF00751">
    <property type="entry name" value="DM"/>
    <property type="match status" value="1"/>
</dbReference>
<organism evidence="8 10">
    <name type="scientific">Adineta ricciae</name>
    <name type="common">Rotifer</name>
    <dbReference type="NCBI Taxonomy" id="249248"/>
    <lineage>
        <taxon>Eukaryota</taxon>
        <taxon>Metazoa</taxon>
        <taxon>Spiralia</taxon>
        <taxon>Gnathifera</taxon>
        <taxon>Rotifera</taxon>
        <taxon>Eurotatoria</taxon>
        <taxon>Bdelloidea</taxon>
        <taxon>Adinetida</taxon>
        <taxon>Adinetidae</taxon>
        <taxon>Adineta</taxon>
    </lineage>
</organism>
<evidence type="ECO:0000256" key="3">
    <source>
        <dbReference type="ARBA" id="ARBA00023125"/>
    </source>
</evidence>
<feature type="compositionally biased region" description="Polar residues" evidence="6">
    <location>
        <begin position="208"/>
        <end position="226"/>
    </location>
</feature>
<dbReference type="PANTHER" id="PTHR12322">
    <property type="entry name" value="DOUBLESEX AND MAB-3 RELATED TRANSCRIPTION FACTOR DMRT"/>
    <property type="match status" value="1"/>
</dbReference>
<feature type="compositionally biased region" description="Polar residues" evidence="6">
    <location>
        <begin position="172"/>
        <end position="183"/>
    </location>
</feature>
<name>A0A814INC6_ADIRI</name>
<comment type="subcellular location">
    <subcellularLocation>
        <location evidence="5">Nucleus</location>
    </subcellularLocation>
</comment>
<dbReference type="Proteomes" id="UP000663828">
    <property type="component" value="Unassembled WGS sequence"/>
</dbReference>
<gene>
    <name evidence="9" type="ORF">EDS130_LOCUS37729</name>
    <name evidence="8" type="ORF">XAT740_LOCUS14540</name>
</gene>
<dbReference type="InterPro" id="IPR001275">
    <property type="entry name" value="DM_DNA-bd"/>
</dbReference>
<feature type="region of interest" description="Disordered" evidence="6">
    <location>
        <begin position="1"/>
        <end position="42"/>
    </location>
</feature>
<evidence type="ECO:0000256" key="1">
    <source>
        <dbReference type="ARBA" id="ARBA00022723"/>
    </source>
</evidence>
<feature type="compositionally biased region" description="Low complexity" evidence="6">
    <location>
        <begin position="21"/>
        <end position="41"/>
    </location>
</feature>
<feature type="region of interest" description="Disordered" evidence="6">
    <location>
        <begin position="152"/>
        <end position="273"/>
    </location>
</feature>
<accession>A0A814INC6</accession>
<dbReference type="GO" id="GO:0005634">
    <property type="term" value="C:nucleus"/>
    <property type="evidence" value="ECO:0007669"/>
    <property type="project" value="UniProtKB-SubCell"/>
</dbReference>
<keyword evidence="1 5" id="KW-0479">Metal-binding</keyword>
<dbReference type="GO" id="GO:0007548">
    <property type="term" value="P:sex differentiation"/>
    <property type="evidence" value="ECO:0007669"/>
    <property type="project" value="TreeGrafter"/>
</dbReference>
<dbReference type="GO" id="GO:0000981">
    <property type="term" value="F:DNA-binding transcription factor activity, RNA polymerase II-specific"/>
    <property type="evidence" value="ECO:0007669"/>
    <property type="project" value="TreeGrafter"/>
</dbReference>
<evidence type="ECO:0000313" key="8">
    <source>
        <dbReference type="EMBL" id="CAF1026955.1"/>
    </source>
</evidence>
<feature type="compositionally biased region" description="Acidic residues" evidence="6">
    <location>
        <begin position="157"/>
        <end position="171"/>
    </location>
</feature>
<evidence type="ECO:0000256" key="5">
    <source>
        <dbReference type="PROSITE-ProRule" id="PRU00070"/>
    </source>
</evidence>
<keyword evidence="2 5" id="KW-0862">Zinc</keyword>
<dbReference type="InterPro" id="IPR026607">
    <property type="entry name" value="DMRT"/>
</dbReference>
<dbReference type="GO" id="GO:0046872">
    <property type="term" value="F:metal ion binding"/>
    <property type="evidence" value="ECO:0007669"/>
    <property type="project" value="UniProtKB-KW"/>
</dbReference>
<dbReference type="PANTHER" id="PTHR12322:SF116">
    <property type="entry name" value="DOUBLESEX-MAB RELATED 99B"/>
    <property type="match status" value="1"/>
</dbReference>
<dbReference type="PROSITE" id="PS50809">
    <property type="entry name" value="DM_2"/>
    <property type="match status" value="1"/>
</dbReference>
<protein>
    <recommendedName>
        <fullName evidence="7">DM domain-containing protein</fullName>
    </recommendedName>
</protein>
<dbReference type="EMBL" id="CAJNOJ010000378">
    <property type="protein sequence ID" value="CAF1424238.1"/>
    <property type="molecule type" value="Genomic_DNA"/>
</dbReference>
<keyword evidence="10" id="KW-1185">Reference proteome</keyword>
<dbReference type="AlphaFoldDB" id="A0A814INC6"/>
<evidence type="ECO:0000259" key="7">
    <source>
        <dbReference type="PROSITE" id="PS50809"/>
    </source>
</evidence>
<comment type="caution">
    <text evidence="8">The sequence shown here is derived from an EMBL/GenBank/DDBJ whole genome shotgun (WGS) entry which is preliminary data.</text>
</comment>
<feature type="compositionally biased region" description="Acidic residues" evidence="6">
    <location>
        <begin position="193"/>
        <end position="202"/>
    </location>
</feature>
<keyword evidence="4 5" id="KW-0539">Nucleus</keyword>
<feature type="DNA-binding region" description="DM" evidence="5">
    <location>
        <begin position="65"/>
        <end position="112"/>
    </location>
</feature>
<dbReference type="FunFam" id="4.10.1040.10:FF:000001">
    <property type="entry name" value="doublesex- and mab-3-related transcription factor 1"/>
    <property type="match status" value="1"/>
</dbReference>
<dbReference type="EMBL" id="CAJNOR010000875">
    <property type="protein sequence ID" value="CAF1026955.1"/>
    <property type="molecule type" value="Genomic_DNA"/>
</dbReference>
<dbReference type="PROSITE" id="PS40000">
    <property type="entry name" value="DM_1"/>
    <property type="match status" value="1"/>
</dbReference>
<evidence type="ECO:0000256" key="2">
    <source>
        <dbReference type="ARBA" id="ARBA00022833"/>
    </source>
</evidence>
<dbReference type="Proteomes" id="UP000663852">
    <property type="component" value="Unassembled WGS sequence"/>
</dbReference>
<sequence length="387" mass="42374">MSTSPSSRHNTKKLNKAATMNSASKHQQQSSSSSSSSTNSNAFPRYLPHALLLRATERYQRTPKCARCRNHGVVSALKGHKRYCNWKDCICAKCTLIAERQRVMAAQVALRRQQAQEENDARELSAIYGTPPEAILALRRSLNATADGLATTSSTVLEDDEGNTSNDEENSNDVVSIEKNSTYNGTNGKEGNENDNDNDDEDTNSKSPHPSSPTDNHSIKRASNSPAAVRSSDEIASRRTSSPISPSSSPRTKEAVTNQHAHHQQQQQLFPLPSNEHDMSEAVKRVIASVYSEATKSAFSPIMASTYLNHHHHQQNRLFTSPYPPPHPLYFHHPPPPIPSPASMSILSRATSLAAAPRHPSHHRCILPFCTCKLVAPSSSSSSTTTN</sequence>
<dbReference type="OrthoDB" id="6162476at2759"/>
<proteinExistence type="predicted"/>
<reference evidence="8" key="1">
    <citation type="submission" date="2021-02" db="EMBL/GenBank/DDBJ databases">
        <authorList>
            <person name="Nowell W R."/>
        </authorList>
    </citation>
    <scope>NUCLEOTIDE SEQUENCE</scope>
</reference>
<dbReference type="SUPFAM" id="SSF82927">
    <property type="entry name" value="Cysteine-rich DNA binding domain, (DM domain)"/>
    <property type="match status" value="1"/>
</dbReference>